<accession>A0ABS1LX39</accession>
<evidence type="ECO:0000313" key="2">
    <source>
        <dbReference type="Proteomes" id="UP000640912"/>
    </source>
</evidence>
<comment type="caution">
    <text evidence="1">The sequence shown here is derived from an EMBL/GenBank/DDBJ whole genome shotgun (WGS) entry which is preliminary data.</text>
</comment>
<gene>
    <name evidence="1" type="ORF">JEM47_09970</name>
</gene>
<reference evidence="1 2" key="1">
    <citation type="journal article" date="2021" name="Microorganisms">
        <title>Dual Inhibition of Salmonella enterica and Clostridium perfringens by New Probiotic Candidates Isolated from Chicken Intestinal Mucosa.</title>
        <authorList>
            <person name="Lone A."/>
            <person name="Mottawea W."/>
            <person name="Ait Chait Y."/>
            <person name="Hammami R."/>
        </authorList>
    </citation>
    <scope>NUCLEOTIDE SEQUENCE [LARGE SCALE GENOMIC DNA]</scope>
    <source>
        <strain evidence="1 2">A12</strain>
    </source>
</reference>
<dbReference type="RefSeq" id="WP_202018712.1">
    <property type="nucleotide sequence ID" value="NZ_JAEHNR010000127.1"/>
</dbReference>
<organism evidence="1 2">
    <name type="scientific">Lactobacillus kitasatonis</name>
    <dbReference type="NCBI Taxonomy" id="237446"/>
    <lineage>
        <taxon>Bacteria</taxon>
        <taxon>Bacillati</taxon>
        <taxon>Bacillota</taxon>
        <taxon>Bacilli</taxon>
        <taxon>Lactobacillales</taxon>
        <taxon>Lactobacillaceae</taxon>
        <taxon>Lactobacillus</taxon>
    </lineage>
</organism>
<dbReference type="EMBL" id="JAEHNR010000127">
    <property type="protein sequence ID" value="MBL1072746.1"/>
    <property type="molecule type" value="Genomic_DNA"/>
</dbReference>
<protein>
    <submittedName>
        <fullName evidence="1">Uncharacterized protein</fullName>
    </submittedName>
</protein>
<dbReference type="Proteomes" id="UP000640912">
    <property type="component" value="Unassembled WGS sequence"/>
</dbReference>
<sequence length="228" mass="26877">MDNLKSNTIVFLLKFVQYNFKYIKDFKEGDLYFTPLRQFIDLENLHGNQKTGDRYEGTIHQDIDNLQSLTIAGYQINVNEVSNMSLDTSIPDYMLDNYGICSFFAVRFRDLEKIDEGHNTYKIKRKTLNDIKMTEDGNRILFGVNNIIELLKESVNYRIQNGPVLYYNPKDIDALQIDDNAKMFYKLEKYKFQHEFRLIKDISDGNNVLHFNSIKNFAFNAEHMIFNS</sequence>
<evidence type="ECO:0000313" key="1">
    <source>
        <dbReference type="EMBL" id="MBL1072746.1"/>
    </source>
</evidence>
<keyword evidence="2" id="KW-1185">Reference proteome</keyword>
<proteinExistence type="predicted"/>
<name>A0ABS1LX39_9LACO</name>